<accession>A0A5D0MEG2</accession>
<reference evidence="7" key="1">
    <citation type="submission" date="2019-08" db="EMBL/GenBank/DDBJ databases">
        <title>Genomic characterization of a novel candidate phylum (ARYD3) from a high temperature, high salinity tertiary oil reservoir in north central Oklahoma, USA.</title>
        <authorList>
            <person name="Youssef N.H."/>
            <person name="Yadav A."/>
            <person name="Elshahed M.S."/>
        </authorList>
    </citation>
    <scope>NUCLEOTIDE SEQUENCE [LARGE SCALE GENOMIC DNA]</scope>
    <source>
        <strain evidence="7">ARYD3</strain>
    </source>
</reference>
<comment type="caution">
    <text evidence="7">The sequence shown here is derived from an EMBL/GenBank/DDBJ whole genome shotgun (WGS) entry which is preliminary data.</text>
</comment>
<dbReference type="CDD" id="cd01677">
    <property type="entry name" value="PFL2_DhaB_BssA"/>
    <property type="match status" value="1"/>
</dbReference>
<dbReference type="Proteomes" id="UP000324143">
    <property type="component" value="Unassembled WGS sequence"/>
</dbReference>
<feature type="modified residue" description="Glycine radical" evidence="3">
    <location>
        <position position="765"/>
    </location>
</feature>
<feature type="domain" description="Glycine radical" evidence="5">
    <location>
        <begin position="670"/>
        <end position="789"/>
    </location>
</feature>
<evidence type="ECO:0000313" key="7">
    <source>
        <dbReference type="EMBL" id="TYB30265.1"/>
    </source>
</evidence>
<dbReference type="GO" id="GO:0005829">
    <property type="term" value="C:cytosol"/>
    <property type="evidence" value="ECO:0007669"/>
    <property type="project" value="TreeGrafter"/>
</dbReference>
<dbReference type="PANTHER" id="PTHR43641:SF2">
    <property type="entry name" value="DEHYDRATASE YBIW-RELATED"/>
    <property type="match status" value="1"/>
</dbReference>
<dbReference type="AlphaFoldDB" id="A0A5D0MEG2"/>
<dbReference type="GO" id="GO:0016835">
    <property type="term" value="F:carbon-oxygen lyase activity"/>
    <property type="evidence" value="ECO:0007669"/>
    <property type="project" value="InterPro"/>
</dbReference>
<feature type="domain" description="PFL" evidence="6">
    <location>
        <begin position="7"/>
        <end position="663"/>
    </location>
</feature>
<evidence type="ECO:0000256" key="3">
    <source>
        <dbReference type="PROSITE-ProRule" id="PRU00493"/>
    </source>
</evidence>
<organism evidence="7 8">
    <name type="scientific">Candidatus Mcinerneyibacterium aminivorans</name>
    <dbReference type="NCBI Taxonomy" id="2703815"/>
    <lineage>
        <taxon>Bacteria</taxon>
        <taxon>Candidatus Macinerneyibacteriota</taxon>
        <taxon>Candidatus Mcinerneyibacteria</taxon>
        <taxon>Candidatus Mcinerneyibacteriales</taxon>
        <taxon>Candidatus Mcinerneyibacteriaceae</taxon>
        <taxon>Candidatus Mcinerneyibacterium</taxon>
    </lineage>
</organism>
<dbReference type="InterPro" id="IPR051215">
    <property type="entry name" value="GRE"/>
</dbReference>
<keyword evidence="4" id="KW-0175">Coiled coil</keyword>
<evidence type="ECO:0000259" key="5">
    <source>
        <dbReference type="PROSITE" id="PS51149"/>
    </source>
</evidence>
<feature type="coiled-coil region" evidence="4">
    <location>
        <begin position="211"/>
        <end position="241"/>
    </location>
</feature>
<dbReference type="PROSITE" id="PS51554">
    <property type="entry name" value="PFL"/>
    <property type="match status" value="1"/>
</dbReference>
<sequence>MKRGMNKRIQKLREKSVSKEPELSIERGLLIKETYEKYEGKVETPILRALAFKNIMEKKEIHIDDLELIVGEKGERPQVAPVYPELTCYTEEDFDVLHNREEVSFKSSDVDRKKYLKEIAPFFEKRSMRSKIFEEMSDEWKKCYEAGIFTEFMEQRGPGHTVAGDKIYKKGFNQIIRDIDNKMLDLDMLNDDEAYEKKVQLEAMKITAEAIIALSKRYKKLAEKKAEKEKDEKRKKELETIAENCRVVPERAPTNFYQAIQMYWFVHIGVTLELNIWDSFSPGRLDQHLYPFYKEDLEYKNITREKAKELFENLWIKFNNQPAPPKVGVTMKESSTYTDFANINTGGIDKYGNNGVNDVSYLILEVMDEMKLVQPNSNVQISKKNPDKFLKEACKISRKGWGQPAFYNTEAIVQELLNAGKSLDDARQGGASGCVETGAFGKEAYILTGYFNLSKILEITINNGYDFNTNTYTGLQLKSSFEYRDFDELFENFRKNLRHFVDIKVRGNNIIEKLYSKHMPVPFMSTVIDDCVENGKDYNSGGARYNTNYIQGVGIGNVADSLAAIKYNVFDKNNFSMEKLLEATAENFEGYEEIYNLVKNRSPKYGNDNNYADKLMVKAFEAFYEEVTGRKNMKGGSYRINMLPTTCHIYFGSVTGATANGRLKGKPLPDGISPSKGADKKGPTAVLKSVAKMDHLKTGGTLLNQKFNKATIEGEDGLNKFAGLIRAFFKMDGHHVQFNVIDKETLLDAQKNPGEYENLVVRVAGYSDYFNNLSKNLQDEIIARTEQDI</sequence>
<evidence type="ECO:0000256" key="4">
    <source>
        <dbReference type="SAM" id="Coils"/>
    </source>
</evidence>
<dbReference type="NCBIfam" id="TIGR01774">
    <property type="entry name" value="PFL2-3"/>
    <property type="match status" value="1"/>
</dbReference>
<name>A0A5D0MEG2_9BACT</name>
<dbReference type="Gene3D" id="3.20.70.20">
    <property type="match status" value="1"/>
</dbReference>
<dbReference type="InterPro" id="IPR004184">
    <property type="entry name" value="PFL_dom"/>
</dbReference>
<dbReference type="PANTHER" id="PTHR43641">
    <property type="entry name" value="FORMATE ACETYLTRANSFERASE 3-RELATED"/>
    <property type="match status" value="1"/>
</dbReference>
<keyword evidence="8" id="KW-1185">Reference proteome</keyword>
<dbReference type="InterPro" id="IPR050012">
    <property type="entry name" value="Glycl_HYPD"/>
</dbReference>
<dbReference type="PROSITE" id="PS51149">
    <property type="entry name" value="GLY_RADICAL_2"/>
    <property type="match status" value="1"/>
</dbReference>
<keyword evidence="1 3" id="KW-0556">Organic radical</keyword>
<evidence type="ECO:0000256" key="1">
    <source>
        <dbReference type="ARBA" id="ARBA00022818"/>
    </source>
</evidence>
<evidence type="ECO:0000313" key="8">
    <source>
        <dbReference type="Proteomes" id="UP000324143"/>
    </source>
</evidence>
<dbReference type="Pfam" id="PF01228">
    <property type="entry name" value="Gly_radical"/>
    <property type="match status" value="1"/>
</dbReference>
<evidence type="ECO:0000259" key="6">
    <source>
        <dbReference type="PROSITE" id="PS51554"/>
    </source>
</evidence>
<dbReference type="InterPro" id="IPR001150">
    <property type="entry name" value="Gly_radical"/>
</dbReference>
<evidence type="ECO:0000256" key="2">
    <source>
        <dbReference type="ARBA" id="ARBA00023239"/>
    </source>
</evidence>
<keyword evidence="2" id="KW-0456">Lyase</keyword>
<protein>
    <submittedName>
        <fullName evidence="7">Glycyl radical protein</fullName>
    </submittedName>
</protein>
<dbReference type="Pfam" id="PF02901">
    <property type="entry name" value="PFL-like"/>
    <property type="match status" value="1"/>
</dbReference>
<gene>
    <name evidence="7" type="ORF">FXF47_10105</name>
</gene>
<proteinExistence type="predicted"/>
<dbReference type="InterPro" id="IPR010098">
    <property type="entry name" value="PFL2/GDeHydtase_fam"/>
</dbReference>
<dbReference type="NCBIfam" id="NF043068">
    <property type="entry name" value="glycl_HYPD"/>
    <property type="match status" value="1"/>
</dbReference>
<dbReference type="EMBL" id="VSIX01000160">
    <property type="protein sequence ID" value="TYB30265.1"/>
    <property type="molecule type" value="Genomic_DNA"/>
</dbReference>
<dbReference type="SUPFAM" id="SSF51998">
    <property type="entry name" value="PFL-like glycyl radical enzymes"/>
    <property type="match status" value="1"/>
</dbReference>